<dbReference type="Gene3D" id="3.40.50.150">
    <property type="entry name" value="Vaccinia Virus protein VP39"/>
    <property type="match status" value="1"/>
</dbReference>
<evidence type="ECO:0000259" key="4">
    <source>
        <dbReference type="Pfam" id="PF13649"/>
    </source>
</evidence>
<organism evidence="5 6">
    <name type="scientific">Paracraurococcus ruber</name>
    <dbReference type="NCBI Taxonomy" id="77675"/>
    <lineage>
        <taxon>Bacteria</taxon>
        <taxon>Pseudomonadati</taxon>
        <taxon>Pseudomonadota</taxon>
        <taxon>Alphaproteobacteria</taxon>
        <taxon>Acetobacterales</taxon>
        <taxon>Roseomonadaceae</taxon>
        <taxon>Paracraurococcus</taxon>
    </lineage>
</organism>
<feature type="domain" description="Methyltransferase" evidence="4">
    <location>
        <begin position="189"/>
        <end position="285"/>
    </location>
</feature>
<keyword evidence="6" id="KW-1185">Reference proteome</keyword>
<sequence length="421" mass="43514">MVAPQALAGRTAGMRGGAAGDAPASRPPAGSDDRPPVAPCWARARDGASAPARAEPDQVERPDQVKMLVDSNDWRGCVSHGERKPLLHALPGVPVRACRSPAAAPRAAPRAPGLRRPVAAWRPGVASLDPTRGPARMSDPASIAAQQHAFWNGPQTRAWSEKHDRIDGTLAAVLTLLLDTARPQPGEQVLDIGCGSGTSLLALAGAVGPGGRVLGADIAEASVATARRRLAEAGMPQASVILADAATHPFPAAGFDLLFSRFGVMFFGDPVAAFAHLRRALRPGGRLAMAAFRAPAENPWATLALGAVRHLVARPPPPGPEEPGQFAFADPDRVRRILDGAGFRGVALTPADPPMRLGATATEAAEGATSFGVLARALNAAGATDALRAEVRAALVAFYRGHEGSRGVVLPGGIWLITARP</sequence>
<feature type="region of interest" description="Disordered" evidence="3">
    <location>
        <begin position="1"/>
        <end position="64"/>
    </location>
</feature>
<dbReference type="Pfam" id="PF13649">
    <property type="entry name" value="Methyltransf_25"/>
    <property type="match status" value="1"/>
</dbReference>
<feature type="compositionally biased region" description="Basic and acidic residues" evidence="3">
    <location>
        <begin position="54"/>
        <end position="64"/>
    </location>
</feature>
<evidence type="ECO:0000256" key="1">
    <source>
        <dbReference type="ARBA" id="ARBA00022603"/>
    </source>
</evidence>
<dbReference type="Proteomes" id="UP000697995">
    <property type="component" value="Unassembled WGS sequence"/>
</dbReference>
<evidence type="ECO:0000256" key="2">
    <source>
        <dbReference type="ARBA" id="ARBA00022679"/>
    </source>
</evidence>
<reference evidence="5 6" key="1">
    <citation type="journal article" date="2020" name="Microorganisms">
        <title>Osmotic Adaptation and Compatible Solute Biosynthesis of Phototrophic Bacteria as Revealed from Genome Analyses.</title>
        <authorList>
            <person name="Imhoff J.F."/>
            <person name="Rahn T."/>
            <person name="Kunzel S."/>
            <person name="Keller A."/>
            <person name="Neulinger S.C."/>
        </authorList>
    </citation>
    <scope>NUCLEOTIDE SEQUENCE [LARGE SCALE GENOMIC DNA]</scope>
    <source>
        <strain evidence="5 6">DSM 15382</strain>
    </source>
</reference>
<accession>A0ABS1CVX6</accession>
<comment type="caution">
    <text evidence="5">The sequence shown here is derived from an EMBL/GenBank/DDBJ whole genome shotgun (WGS) entry which is preliminary data.</text>
</comment>
<evidence type="ECO:0000313" key="5">
    <source>
        <dbReference type="EMBL" id="MBK1658662.1"/>
    </source>
</evidence>
<dbReference type="CDD" id="cd02440">
    <property type="entry name" value="AdoMet_MTases"/>
    <property type="match status" value="1"/>
</dbReference>
<protein>
    <recommendedName>
        <fullName evidence="4">Methyltransferase domain-containing protein</fullName>
    </recommendedName>
</protein>
<keyword evidence="2" id="KW-0808">Transferase</keyword>
<evidence type="ECO:0000256" key="3">
    <source>
        <dbReference type="SAM" id="MobiDB-lite"/>
    </source>
</evidence>
<dbReference type="EMBL" id="NRSG01000061">
    <property type="protein sequence ID" value="MBK1658662.1"/>
    <property type="molecule type" value="Genomic_DNA"/>
</dbReference>
<dbReference type="PANTHER" id="PTHR43861">
    <property type="entry name" value="TRANS-ACONITATE 2-METHYLTRANSFERASE-RELATED"/>
    <property type="match status" value="1"/>
</dbReference>
<dbReference type="InterPro" id="IPR029063">
    <property type="entry name" value="SAM-dependent_MTases_sf"/>
</dbReference>
<dbReference type="PANTHER" id="PTHR43861:SF1">
    <property type="entry name" value="TRANS-ACONITATE 2-METHYLTRANSFERASE"/>
    <property type="match status" value="1"/>
</dbReference>
<evidence type="ECO:0000313" key="6">
    <source>
        <dbReference type="Proteomes" id="UP000697995"/>
    </source>
</evidence>
<dbReference type="InterPro" id="IPR041698">
    <property type="entry name" value="Methyltransf_25"/>
</dbReference>
<keyword evidence="1" id="KW-0489">Methyltransferase</keyword>
<proteinExistence type="predicted"/>
<feature type="compositionally biased region" description="Low complexity" evidence="3">
    <location>
        <begin position="1"/>
        <end position="13"/>
    </location>
</feature>
<gene>
    <name evidence="5" type="ORF">CKO45_10505</name>
</gene>
<dbReference type="SUPFAM" id="SSF53335">
    <property type="entry name" value="S-adenosyl-L-methionine-dependent methyltransferases"/>
    <property type="match status" value="1"/>
</dbReference>
<name>A0ABS1CVX6_9PROT</name>